<evidence type="ECO:0000313" key="2">
    <source>
        <dbReference type="EMBL" id="KAF0928740.1"/>
    </source>
</evidence>
<reference evidence="2 3" key="1">
    <citation type="submission" date="2019-11" db="EMBL/GenBank/DDBJ databases">
        <title>Whole genome sequence of Oryza granulata.</title>
        <authorList>
            <person name="Li W."/>
        </authorList>
    </citation>
    <scope>NUCLEOTIDE SEQUENCE [LARGE SCALE GENOMIC DNA]</scope>
    <source>
        <strain evidence="3">cv. Menghai</strain>
        <tissue evidence="2">Leaf</tissue>
    </source>
</reference>
<dbReference type="EMBL" id="SPHZ02000002">
    <property type="protein sequence ID" value="KAF0928740.1"/>
    <property type="molecule type" value="Genomic_DNA"/>
</dbReference>
<dbReference type="Proteomes" id="UP000479710">
    <property type="component" value="Unassembled WGS sequence"/>
</dbReference>
<name>A0A6G1EVS0_9ORYZ</name>
<protein>
    <submittedName>
        <fullName evidence="2">Uncharacterized protein</fullName>
    </submittedName>
</protein>
<organism evidence="2 3">
    <name type="scientific">Oryza meyeriana var. granulata</name>
    <dbReference type="NCBI Taxonomy" id="110450"/>
    <lineage>
        <taxon>Eukaryota</taxon>
        <taxon>Viridiplantae</taxon>
        <taxon>Streptophyta</taxon>
        <taxon>Embryophyta</taxon>
        <taxon>Tracheophyta</taxon>
        <taxon>Spermatophyta</taxon>
        <taxon>Magnoliopsida</taxon>
        <taxon>Liliopsida</taxon>
        <taxon>Poales</taxon>
        <taxon>Poaceae</taxon>
        <taxon>BOP clade</taxon>
        <taxon>Oryzoideae</taxon>
        <taxon>Oryzeae</taxon>
        <taxon>Oryzinae</taxon>
        <taxon>Oryza</taxon>
        <taxon>Oryza meyeriana</taxon>
    </lineage>
</organism>
<sequence length="92" mass="10282">MSTRPRLPPSRTSIALPSSSPSLPARRRVHLRRRRGCPRRRRAPMMMMHQEDMAAPSYDYACYGNVVSVGGNEYWQMDGDDDGSAGGNDVTL</sequence>
<feature type="region of interest" description="Disordered" evidence="1">
    <location>
        <begin position="1"/>
        <end position="48"/>
    </location>
</feature>
<accession>A0A6G1EVS0</accession>
<feature type="compositionally biased region" description="Basic residues" evidence="1">
    <location>
        <begin position="25"/>
        <end position="43"/>
    </location>
</feature>
<keyword evidence="3" id="KW-1185">Reference proteome</keyword>
<feature type="compositionally biased region" description="Low complexity" evidence="1">
    <location>
        <begin position="9"/>
        <end position="24"/>
    </location>
</feature>
<proteinExistence type="predicted"/>
<comment type="caution">
    <text evidence="2">The sequence shown here is derived from an EMBL/GenBank/DDBJ whole genome shotgun (WGS) entry which is preliminary data.</text>
</comment>
<gene>
    <name evidence="2" type="ORF">E2562_006159</name>
</gene>
<dbReference type="AlphaFoldDB" id="A0A6G1EVS0"/>
<evidence type="ECO:0000256" key="1">
    <source>
        <dbReference type="SAM" id="MobiDB-lite"/>
    </source>
</evidence>
<evidence type="ECO:0000313" key="3">
    <source>
        <dbReference type="Proteomes" id="UP000479710"/>
    </source>
</evidence>